<accession>A0A7T3PGX9</accession>
<name>A0A7T3PGX9_9CAUD</name>
<dbReference type="EMBL" id="MW269554">
    <property type="protein sequence ID" value="QPZ53285.1"/>
    <property type="molecule type" value="Genomic_DNA"/>
</dbReference>
<keyword evidence="2" id="KW-1185">Reference proteome</keyword>
<sequence>MAKLKALHQIERRNGRGELESIAAGKPFEAEGDELDYYLRTRAAIRVAGTSKASTEGDPDKDLAKMNKTQLVALATQLEMHEPESLTVAQLKTAIAEEQAKRAAAAATDTDPLS</sequence>
<protein>
    <submittedName>
        <fullName evidence="1">Virion structural protein</fullName>
    </submittedName>
</protein>
<gene>
    <name evidence="1" type="ORF">AchV4_0008</name>
</gene>
<evidence type="ECO:0000313" key="2">
    <source>
        <dbReference type="Proteomes" id="UP000595170"/>
    </source>
</evidence>
<organism evidence="1 2">
    <name type="scientific">Achromobacter phage vB_AchrS_AchV4</name>
    <dbReference type="NCBI Taxonomy" id="2796514"/>
    <lineage>
        <taxon>Viruses</taxon>
        <taxon>Duplodnaviria</taxon>
        <taxon>Heunggongvirae</taxon>
        <taxon>Uroviricota</taxon>
        <taxon>Caudoviricetes</taxon>
        <taxon>Casjensviridae</taxon>
        <taxon>Gediminasvirus</taxon>
        <taxon>Gediminasvirus AchV4</taxon>
    </lineage>
</organism>
<evidence type="ECO:0000313" key="1">
    <source>
        <dbReference type="EMBL" id="QPZ53285.1"/>
    </source>
</evidence>
<proteinExistence type="predicted"/>
<dbReference type="Proteomes" id="UP000595170">
    <property type="component" value="Segment"/>
</dbReference>
<reference evidence="1 2" key="1">
    <citation type="submission" date="2020-11" db="EMBL/GenBank/DDBJ databases">
        <title>Complete Genome Sequence of Achromobacter phage vB_AchrS_AchV4.</title>
        <authorList>
            <person name="Kaliniene L."/>
            <person name="Noreika A."/>
            <person name="Meskys R."/>
        </authorList>
    </citation>
    <scope>NUCLEOTIDE SEQUENCE [LARGE SCALE GENOMIC DNA]</scope>
</reference>